<feature type="coiled-coil region" evidence="1">
    <location>
        <begin position="317"/>
        <end position="344"/>
    </location>
</feature>
<comment type="caution">
    <text evidence="4">The sequence shown here is derived from an EMBL/GenBank/DDBJ whole genome shotgun (WGS) entry which is preliminary data.</text>
</comment>
<dbReference type="SUPFAM" id="SSF53756">
    <property type="entry name" value="UDP-Glycosyltransferase/glycogen phosphorylase"/>
    <property type="match status" value="1"/>
</dbReference>
<evidence type="ECO:0000259" key="3">
    <source>
        <dbReference type="Pfam" id="PF13439"/>
    </source>
</evidence>
<accession>A0A0S7Y5D9</accession>
<feature type="domain" description="Glycosyl transferase family 1" evidence="2">
    <location>
        <begin position="194"/>
        <end position="344"/>
    </location>
</feature>
<dbReference type="AlphaFoldDB" id="A0A0S7Y5D9"/>
<dbReference type="Gene3D" id="3.40.50.2000">
    <property type="entry name" value="Glycogen Phosphorylase B"/>
    <property type="match status" value="2"/>
</dbReference>
<dbReference type="InterPro" id="IPR001296">
    <property type="entry name" value="Glyco_trans_1"/>
</dbReference>
<reference evidence="4 5" key="1">
    <citation type="journal article" date="2015" name="Microbiome">
        <title>Genomic resolution of linkages in carbon, nitrogen, and sulfur cycling among widespread estuary sediment bacteria.</title>
        <authorList>
            <person name="Baker B.J."/>
            <person name="Lazar C.S."/>
            <person name="Teske A.P."/>
            <person name="Dick G.J."/>
        </authorList>
    </citation>
    <scope>NUCLEOTIDE SEQUENCE [LARGE SCALE GENOMIC DNA]</scope>
    <source>
        <strain evidence="4">DG_54_3</strain>
    </source>
</reference>
<dbReference type="PANTHER" id="PTHR45947">
    <property type="entry name" value="SULFOQUINOVOSYL TRANSFERASE SQD2"/>
    <property type="match status" value="1"/>
</dbReference>
<gene>
    <name evidence="4" type="ORF">AMJ44_02260</name>
</gene>
<dbReference type="Pfam" id="PF00534">
    <property type="entry name" value="Glycos_transf_1"/>
    <property type="match status" value="1"/>
</dbReference>
<evidence type="ECO:0000313" key="4">
    <source>
        <dbReference type="EMBL" id="KPJ69818.1"/>
    </source>
</evidence>
<dbReference type="InterPro" id="IPR050194">
    <property type="entry name" value="Glycosyltransferase_grp1"/>
</dbReference>
<dbReference type="Proteomes" id="UP000051861">
    <property type="component" value="Unassembled WGS sequence"/>
</dbReference>
<dbReference type="CDD" id="cd03801">
    <property type="entry name" value="GT4_PimA-like"/>
    <property type="match status" value="1"/>
</dbReference>
<evidence type="ECO:0000313" key="5">
    <source>
        <dbReference type="Proteomes" id="UP000051861"/>
    </source>
</evidence>
<dbReference type="GO" id="GO:0016757">
    <property type="term" value="F:glycosyltransferase activity"/>
    <property type="evidence" value="ECO:0007669"/>
    <property type="project" value="InterPro"/>
</dbReference>
<dbReference type="Pfam" id="PF13439">
    <property type="entry name" value="Glyco_transf_4"/>
    <property type="match status" value="1"/>
</dbReference>
<proteinExistence type="predicted"/>
<dbReference type="EMBL" id="LIZX01000013">
    <property type="protein sequence ID" value="KPJ69818.1"/>
    <property type="molecule type" value="Genomic_DNA"/>
</dbReference>
<keyword evidence="1" id="KW-0175">Coiled coil</keyword>
<protein>
    <recommendedName>
        <fullName evidence="6">Glycosyltransferase subfamily 4-like N-terminal domain-containing protein</fullName>
    </recommendedName>
</protein>
<sequence length="371" mass="42214">MKILCINYEYPPVGGGGGVASRNLAEALVNLGHEIDIVTSGMKSLPAYEEINGVRVHRVWCIRRFKHYVTIPEMLTQILPLYYKALQLARKIDHDLNHTHFVVPSGIASYMLWKKIGLPYIITAHGSDIPGYNADRFCYTHKFIRVLWMQIVKNSMIITTPSHFLKRLTQAQFDVPIEVIPYAYDFSKNSTGFKKNRILVVTRMFERKGVQYFLKAIANLNTDWEIYIAGDGPYMPRLRALAEKIVPSTKFLGFVQGRKLSELYQSAKIFVFPSIQENFPVVLLEAMNAGCAVITTSAFGCAEVVGDAAIQTKPGNVKDLREALERLIKDEEEIRRLAELARKRVTKFASPSIACEFDNLFRKYHGELWNS</sequence>
<name>A0A0S7Y5D9_UNCSA</name>
<feature type="domain" description="Glycosyltransferase subfamily 4-like N-terminal" evidence="3">
    <location>
        <begin position="15"/>
        <end position="185"/>
    </location>
</feature>
<evidence type="ECO:0008006" key="6">
    <source>
        <dbReference type="Google" id="ProtNLM"/>
    </source>
</evidence>
<dbReference type="PANTHER" id="PTHR45947:SF3">
    <property type="entry name" value="SULFOQUINOVOSYL TRANSFERASE SQD2"/>
    <property type="match status" value="1"/>
</dbReference>
<evidence type="ECO:0000256" key="1">
    <source>
        <dbReference type="SAM" id="Coils"/>
    </source>
</evidence>
<evidence type="ECO:0000259" key="2">
    <source>
        <dbReference type="Pfam" id="PF00534"/>
    </source>
</evidence>
<organism evidence="4 5">
    <name type="scientific">candidate division WOR-1 bacterium DG_54_3</name>
    <dbReference type="NCBI Taxonomy" id="1703775"/>
    <lineage>
        <taxon>Bacteria</taxon>
        <taxon>Bacillati</taxon>
        <taxon>Saganbacteria</taxon>
    </lineage>
</organism>
<dbReference type="InterPro" id="IPR028098">
    <property type="entry name" value="Glyco_trans_4-like_N"/>
</dbReference>